<sequence length="217" mass="22638">MQPAPASPEAARLLLHQVLSPAFPVGGFAWSQGLEWAMDRGRVSRTSLPAWLADWLDHGAGWTDAVLAALALRPGADHAALDDLARASCMSAERLTETVQQGAAFAASLTAVTGQDHPPAALPVAFGRAFAPMPLPAPEIIAAFLQAQAAALISAAVRFLPLGPVEGQRMLASLHPAILRRAALAAGATKADLASASWGADIAAMRHETMTTRIFRS</sequence>
<reference evidence="4 5" key="1">
    <citation type="submission" date="2016-10" db="EMBL/GenBank/DDBJ databases">
        <authorList>
            <person name="de Groot N.N."/>
        </authorList>
    </citation>
    <scope>NUCLEOTIDE SEQUENCE [LARGE SCALE GENOMIC DNA]</scope>
    <source>
        <strain evidence="4 5">CGMCC 1.8925</strain>
    </source>
</reference>
<comment type="function">
    <text evidence="3">Required for maturation of urease via the functional incorporation of the urease nickel metallocenter.</text>
</comment>
<keyword evidence="1 3" id="KW-0996">Nickel insertion</keyword>
<dbReference type="HAMAP" id="MF_01385">
    <property type="entry name" value="UreF"/>
    <property type="match status" value="1"/>
</dbReference>
<evidence type="ECO:0000313" key="5">
    <source>
        <dbReference type="Proteomes" id="UP000199502"/>
    </source>
</evidence>
<protein>
    <recommendedName>
        <fullName evidence="3">Urease accessory protein UreF</fullName>
    </recommendedName>
</protein>
<dbReference type="PIRSF" id="PIRSF009467">
    <property type="entry name" value="Ureas_acces_UreF"/>
    <property type="match status" value="1"/>
</dbReference>
<name>A0A1G5GHW3_9RHOB</name>
<dbReference type="Proteomes" id="UP000199502">
    <property type="component" value="Unassembled WGS sequence"/>
</dbReference>
<evidence type="ECO:0000256" key="1">
    <source>
        <dbReference type="ARBA" id="ARBA00022988"/>
    </source>
</evidence>
<keyword evidence="5" id="KW-1185">Reference proteome</keyword>
<dbReference type="PANTHER" id="PTHR33620:SF1">
    <property type="entry name" value="UREASE ACCESSORY PROTEIN F"/>
    <property type="match status" value="1"/>
</dbReference>
<accession>A0A1G5GHW3</accession>
<comment type="subcellular location">
    <subcellularLocation>
        <location evidence="3">Cytoplasm</location>
    </subcellularLocation>
</comment>
<proteinExistence type="inferred from homology"/>
<evidence type="ECO:0000256" key="2">
    <source>
        <dbReference type="ARBA" id="ARBA00023186"/>
    </source>
</evidence>
<comment type="similarity">
    <text evidence="3">Belongs to the UreF family.</text>
</comment>
<dbReference type="Gene3D" id="1.10.4190.10">
    <property type="entry name" value="Urease accessory protein UreF"/>
    <property type="match status" value="1"/>
</dbReference>
<evidence type="ECO:0000313" key="4">
    <source>
        <dbReference type="EMBL" id="SCY51125.1"/>
    </source>
</evidence>
<gene>
    <name evidence="3" type="primary">ureF</name>
    <name evidence="4" type="ORF">SAMN05660710_01775</name>
</gene>
<comment type="subunit">
    <text evidence="3">UreD, UreF and UreG form a complex that acts as a GTP-hydrolysis-dependent molecular chaperone, activating the urease apoprotein by helping to assemble the nickel containing metallocenter of UreC. The UreE protein probably delivers the nickel.</text>
</comment>
<dbReference type="STRING" id="336292.SAMN05660710_01775"/>
<dbReference type="Pfam" id="PF01730">
    <property type="entry name" value="UreF"/>
    <property type="match status" value="1"/>
</dbReference>
<evidence type="ECO:0000256" key="3">
    <source>
        <dbReference type="HAMAP-Rule" id="MF_01385"/>
    </source>
</evidence>
<dbReference type="GO" id="GO:0005737">
    <property type="term" value="C:cytoplasm"/>
    <property type="evidence" value="ECO:0007669"/>
    <property type="project" value="UniProtKB-SubCell"/>
</dbReference>
<dbReference type="InterPro" id="IPR038277">
    <property type="entry name" value="UreF_sf"/>
</dbReference>
<dbReference type="InterPro" id="IPR002639">
    <property type="entry name" value="UreF"/>
</dbReference>
<keyword evidence="3" id="KW-0963">Cytoplasm</keyword>
<dbReference type="EMBL" id="FMVT01000005">
    <property type="protein sequence ID" value="SCY51125.1"/>
    <property type="molecule type" value="Genomic_DNA"/>
</dbReference>
<dbReference type="GO" id="GO:0016151">
    <property type="term" value="F:nickel cation binding"/>
    <property type="evidence" value="ECO:0007669"/>
    <property type="project" value="UniProtKB-UniRule"/>
</dbReference>
<dbReference type="AlphaFoldDB" id="A0A1G5GHW3"/>
<organism evidence="4 5">
    <name type="scientific">Paracoccus tibetensis</name>
    <dbReference type="NCBI Taxonomy" id="336292"/>
    <lineage>
        <taxon>Bacteria</taxon>
        <taxon>Pseudomonadati</taxon>
        <taxon>Pseudomonadota</taxon>
        <taxon>Alphaproteobacteria</taxon>
        <taxon>Rhodobacterales</taxon>
        <taxon>Paracoccaceae</taxon>
        <taxon>Paracoccus</taxon>
    </lineage>
</organism>
<keyword evidence="2 3" id="KW-0143">Chaperone</keyword>
<dbReference type="PANTHER" id="PTHR33620">
    <property type="entry name" value="UREASE ACCESSORY PROTEIN F"/>
    <property type="match status" value="1"/>
</dbReference>